<evidence type="ECO:0000256" key="5">
    <source>
        <dbReference type="ARBA" id="ARBA00022741"/>
    </source>
</evidence>
<evidence type="ECO:0000256" key="1">
    <source>
        <dbReference type="ARBA" id="ARBA00000085"/>
    </source>
</evidence>
<reference evidence="9 10" key="1">
    <citation type="submission" date="2023-04" db="EMBL/GenBank/DDBJ databases">
        <title>Funneling lignin-derived compounds into biodiesel using alkali-halophilic Citricoccus sp. P2.</title>
        <authorList>
            <person name="Luo C.-B."/>
        </authorList>
    </citation>
    <scope>NUCLEOTIDE SEQUENCE [LARGE SCALE GENOMIC DNA]</scope>
    <source>
        <strain evidence="9 10">P2</strain>
    </source>
</reference>
<dbReference type="Gene3D" id="3.30.565.10">
    <property type="entry name" value="Histidine kinase-like ATPase, C-terminal domain"/>
    <property type="match status" value="1"/>
</dbReference>
<comment type="catalytic activity">
    <reaction evidence="1">
        <text>ATP + protein L-histidine = ADP + protein N-phospho-L-histidine.</text>
        <dbReference type="EC" id="2.7.13.3"/>
    </reaction>
</comment>
<dbReference type="EMBL" id="CP121252">
    <property type="protein sequence ID" value="WFP15627.1"/>
    <property type="molecule type" value="Genomic_DNA"/>
</dbReference>
<name>A0ABY8H4P8_9MICC</name>
<dbReference type="GO" id="GO:0016301">
    <property type="term" value="F:kinase activity"/>
    <property type="evidence" value="ECO:0007669"/>
    <property type="project" value="UniProtKB-KW"/>
</dbReference>
<dbReference type="Pfam" id="PF02518">
    <property type="entry name" value="HATPase_c"/>
    <property type="match status" value="1"/>
</dbReference>
<evidence type="ECO:0000313" key="10">
    <source>
        <dbReference type="Proteomes" id="UP001219037"/>
    </source>
</evidence>
<evidence type="ECO:0000256" key="6">
    <source>
        <dbReference type="ARBA" id="ARBA00022777"/>
    </source>
</evidence>
<keyword evidence="5" id="KW-0547">Nucleotide-binding</keyword>
<feature type="domain" description="Histidine kinase/HSP90-like ATPase" evidence="8">
    <location>
        <begin position="386"/>
        <end position="497"/>
    </location>
</feature>
<dbReference type="RefSeq" id="WP_278156529.1">
    <property type="nucleotide sequence ID" value="NZ_CP121252.1"/>
</dbReference>
<keyword evidence="4" id="KW-0808">Transferase</keyword>
<dbReference type="InterPro" id="IPR011495">
    <property type="entry name" value="Sig_transdc_His_kin_sub2_dim/P"/>
</dbReference>
<protein>
    <recommendedName>
        <fullName evidence="2">histidine kinase</fullName>
        <ecNumber evidence="2">2.7.13.3</ecNumber>
    </recommendedName>
</protein>
<evidence type="ECO:0000256" key="3">
    <source>
        <dbReference type="ARBA" id="ARBA00022553"/>
    </source>
</evidence>
<sequence>MVFPVAMSEDTEEHLRRLTHDWQMIADLAFSDLVLWAPASQPGSNDTTGFTAVAQARPFTAQTTLHRDVVGSSPRVGLKPLVQQAWMTGQTVNPNDVPNPGSSLGVAVWPVMRGGHPIAVVTVHQNLTTQRVPSRLEAIYRLSADDVLRMIAQGTWPEPDAHSPTVVWDNPRVGDGMIRMDAHGLVTFASPNAISALRKLGISEQLEGRQLSRLALDYMDQRRPVDENLPAVLFGRSAGRASIDLRTVSLSLRSVPLRRDGERFGALVLLREVTEIRRRDLKLMGKDATIREVHHRVKNNLQTVGSLLRMQSRRMSSPEARRGLEQAMQRVDTIALVHETMSFTTEDDLDMDGLLSRQFTLAVEVASAAPNVRARMHGSFGTLPGSMATPLALVINELATNAVEHGTKAGGGVVELEASRRTDDDGEWLSIIMRDEGPTDQADTVPVKPSGAGGLGLQIVTTLVESDLGGRIEWHPRSEAGDQLPGTEVRITVPLHDR</sequence>
<evidence type="ECO:0000259" key="8">
    <source>
        <dbReference type="SMART" id="SM00387"/>
    </source>
</evidence>
<evidence type="ECO:0000256" key="7">
    <source>
        <dbReference type="ARBA" id="ARBA00022840"/>
    </source>
</evidence>
<dbReference type="InterPro" id="IPR003594">
    <property type="entry name" value="HATPase_dom"/>
</dbReference>
<dbReference type="InterPro" id="IPR022066">
    <property type="entry name" value="PdtaS_GAF"/>
</dbReference>
<keyword evidence="6 9" id="KW-0418">Kinase</keyword>
<dbReference type="Proteomes" id="UP001219037">
    <property type="component" value="Chromosome"/>
</dbReference>
<evidence type="ECO:0000256" key="4">
    <source>
        <dbReference type="ARBA" id="ARBA00022679"/>
    </source>
</evidence>
<dbReference type="SUPFAM" id="SSF55874">
    <property type="entry name" value="ATPase domain of HSP90 chaperone/DNA topoisomerase II/histidine kinase"/>
    <property type="match status" value="1"/>
</dbReference>
<keyword evidence="10" id="KW-1185">Reference proteome</keyword>
<evidence type="ECO:0000313" key="9">
    <source>
        <dbReference type="EMBL" id="WFP15627.1"/>
    </source>
</evidence>
<dbReference type="Gene3D" id="3.30.450.280">
    <property type="entry name" value="GAF domain"/>
    <property type="match status" value="1"/>
</dbReference>
<dbReference type="InterPro" id="IPR038424">
    <property type="entry name" value="H_kinase_PdtaS_GAF_sf"/>
</dbReference>
<accession>A0ABY8H4P8</accession>
<keyword evidence="7" id="KW-0067">ATP-binding</keyword>
<dbReference type="InterPro" id="IPR036890">
    <property type="entry name" value="HATPase_C_sf"/>
</dbReference>
<dbReference type="Pfam" id="PF07568">
    <property type="entry name" value="HisKA_2"/>
    <property type="match status" value="1"/>
</dbReference>
<dbReference type="SMART" id="SM00387">
    <property type="entry name" value="HATPase_c"/>
    <property type="match status" value="1"/>
</dbReference>
<evidence type="ECO:0000256" key="2">
    <source>
        <dbReference type="ARBA" id="ARBA00012438"/>
    </source>
</evidence>
<dbReference type="PANTHER" id="PTHR41523">
    <property type="entry name" value="TWO-COMPONENT SYSTEM SENSOR PROTEIN"/>
    <property type="match status" value="1"/>
</dbReference>
<organism evidence="9 10">
    <name type="scientific">Citricoccus muralis</name>
    <dbReference type="NCBI Taxonomy" id="169134"/>
    <lineage>
        <taxon>Bacteria</taxon>
        <taxon>Bacillati</taxon>
        <taxon>Actinomycetota</taxon>
        <taxon>Actinomycetes</taxon>
        <taxon>Micrococcales</taxon>
        <taxon>Micrococcaceae</taxon>
        <taxon>Citricoccus</taxon>
    </lineage>
</organism>
<dbReference type="Gene3D" id="3.30.450.20">
    <property type="entry name" value="PAS domain"/>
    <property type="match status" value="1"/>
</dbReference>
<dbReference type="Pfam" id="PF12282">
    <property type="entry name" value="GAF_PdtaS"/>
    <property type="match status" value="1"/>
</dbReference>
<dbReference type="PANTHER" id="PTHR41523:SF8">
    <property type="entry name" value="ETHYLENE RESPONSE SENSOR PROTEIN"/>
    <property type="match status" value="1"/>
</dbReference>
<dbReference type="EC" id="2.7.13.3" evidence="2"/>
<gene>
    <name evidence="9" type="ORF">P8192_09455</name>
</gene>
<proteinExistence type="predicted"/>
<keyword evidence="3" id="KW-0597">Phosphoprotein</keyword>